<dbReference type="STRING" id="1109443.G4THU8"/>
<dbReference type="InParanoid" id="G4THU8"/>
<feature type="domain" description="WSC" evidence="8">
    <location>
        <begin position="482"/>
        <end position="573"/>
    </location>
</feature>
<feature type="domain" description="WSC" evidence="8">
    <location>
        <begin position="35"/>
        <end position="128"/>
    </location>
</feature>
<gene>
    <name evidence="9" type="ORF">PIIN_04833</name>
</gene>
<proteinExistence type="predicted"/>
<sequence length="970" mass="102116">MSTYSRRGQPSASAVKRHGQLSRRAGHGRRASGDGWVSSGCYTDNLAQRTLPAFKVASGTMTNDACKAICDEHGYAIAATEWSEECFCDDEFHNGGVKTADGECDMMCTGAPTEVCGGGLRLTVWTKQASVLESYGNWNSQGCFVDSVNARIVPNPVAVEGTFTPQKCMDSCAAQGYEYAGLEFSHECFCANGINMANLQQVDIGECNSHCDGDAAHYCGAGNRLNLYKRTTSTSVTQGIDGWTYDNCYGDEVANRALGLRTYVDGGMTPAKCTAKCFSLGYNYAGVEYSDECYCANSIGSSGTLKTDGCTMSCSGDRNAICGGSNRLTVYKYIGGELPGPASVLETYGDWNSAGCYVDSVQARVLTPNANAQRPMTVQNCIDACAAAGYTVAGLEYADECYCGLDLPSVSASDNCIMKCEGDAAHLCGGPNRLNVYQRASSTATATDSSTSTSATDTTTSTSTQTNLPGATQSSLANPYAPWVYNNCKDSLSYQPGYQFTMNPVNTAATVQTCLTACQNYGLSVAQIGWGYYCTCGTLLGGREDLICNTPCRGNANEMCGGTSGGYATYTLPSDQTPLVMPTSDASWLDEGCYSAGGVYTQVLTEITDAYRMSPDRCTAACQAINMPVAVISSTTQTFGSSIQERQLCGCGNVLPTTRATADKCNKSCTAAGSQSQTCGSDFHYNVYRYAGTSAASTSTETSTSATTESSSTATATDSSSTTATQTGTDVAGATQTGAINPYDPWIEYGCYYPLSGSIEDEFIMNFAAPRIQTCLGHCGSIGLSIALLSEGNLCRCTALMPAAQATVCDMPCLAEENEICGGAGGQASVFYLRKDKALEMPPANSGAQWSSAGCYRSSGEYQSGFGNDFSNSASMTPAKCTQACQAMNAPVAVLSSRTTQFLFTTTENQICGCGHDLPDQKWDDDSCNKPCTGDNSQNCGGDGFLSVWQLTIPSTSTSTQASIPTYTAD</sequence>
<dbReference type="InterPro" id="IPR002889">
    <property type="entry name" value="WSC_carb-bd"/>
</dbReference>
<evidence type="ECO:0000313" key="9">
    <source>
        <dbReference type="EMBL" id="CCA70897.1"/>
    </source>
</evidence>
<organism evidence="9 10">
    <name type="scientific">Serendipita indica (strain DSM 11827)</name>
    <name type="common">Root endophyte fungus</name>
    <name type="synonym">Piriformospora indica</name>
    <dbReference type="NCBI Taxonomy" id="1109443"/>
    <lineage>
        <taxon>Eukaryota</taxon>
        <taxon>Fungi</taxon>
        <taxon>Dikarya</taxon>
        <taxon>Basidiomycota</taxon>
        <taxon>Agaricomycotina</taxon>
        <taxon>Agaricomycetes</taxon>
        <taxon>Sebacinales</taxon>
        <taxon>Serendipitaceae</taxon>
        <taxon>Serendipita</taxon>
    </lineage>
</organism>
<feature type="domain" description="WSC" evidence="8">
    <location>
        <begin position="745"/>
        <end position="835"/>
    </location>
</feature>
<dbReference type="SMART" id="SM00321">
    <property type="entry name" value="WSC"/>
    <property type="match status" value="6"/>
</dbReference>
<dbReference type="EMBL" id="CAFZ01000098">
    <property type="protein sequence ID" value="CCA70897.1"/>
    <property type="molecule type" value="Genomic_DNA"/>
</dbReference>
<evidence type="ECO:0000313" key="10">
    <source>
        <dbReference type="Proteomes" id="UP000007148"/>
    </source>
</evidence>
<feature type="domain" description="WSC" evidence="8">
    <location>
        <begin position="137"/>
        <end position="231"/>
    </location>
</feature>
<evidence type="ECO:0000256" key="1">
    <source>
        <dbReference type="ARBA" id="ARBA00004167"/>
    </source>
</evidence>
<feature type="domain" description="WSC" evidence="8">
    <location>
        <begin position="350"/>
        <end position="440"/>
    </location>
</feature>
<dbReference type="OrthoDB" id="5985073at2759"/>
<evidence type="ECO:0000256" key="5">
    <source>
        <dbReference type="ARBA" id="ARBA00023136"/>
    </source>
</evidence>
<comment type="caution">
    <text evidence="9">The sequence shown here is derived from an EMBL/GenBank/DDBJ whole genome shotgun (WGS) entry which is preliminary data.</text>
</comment>
<keyword evidence="6" id="KW-0325">Glycoprotein</keyword>
<dbReference type="Proteomes" id="UP000007148">
    <property type="component" value="Unassembled WGS sequence"/>
</dbReference>
<feature type="region of interest" description="Disordered" evidence="7">
    <location>
        <begin position="1"/>
        <end position="33"/>
    </location>
</feature>
<keyword evidence="4" id="KW-1133">Transmembrane helix</keyword>
<evidence type="ECO:0000256" key="4">
    <source>
        <dbReference type="ARBA" id="ARBA00022989"/>
    </source>
</evidence>
<dbReference type="PANTHER" id="PTHR24269">
    <property type="entry name" value="KREMEN PROTEIN"/>
    <property type="match status" value="1"/>
</dbReference>
<feature type="domain" description="WSC" evidence="8">
    <location>
        <begin position="587"/>
        <end position="691"/>
    </location>
</feature>
<dbReference type="InterPro" id="IPR051836">
    <property type="entry name" value="Kremen_rcpt"/>
</dbReference>
<dbReference type="eggNOG" id="KOG4157">
    <property type="taxonomic scope" value="Eukaryota"/>
</dbReference>
<keyword evidence="2" id="KW-0812">Transmembrane</keyword>
<dbReference type="GO" id="GO:0005886">
    <property type="term" value="C:plasma membrane"/>
    <property type="evidence" value="ECO:0007669"/>
    <property type="project" value="TreeGrafter"/>
</dbReference>
<feature type="compositionally biased region" description="Polar residues" evidence="7">
    <location>
        <begin position="1"/>
        <end position="12"/>
    </location>
</feature>
<evidence type="ECO:0000259" key="8">
    <source>
        <dbReference type="PROSITE" id="PS51212"/>
    </source>
</evidence>
<reference evidence="9 10" key="1">
    <citation type="journal article" date="2011" name="PLoS Pathog.">
        <title>Endophytic Life Strategies Decoded by Genome and Transcriptome Analyses of the Mutualistic Root Symbiont Piriformospora indica.</title>
        <authorList>
            <person name="Zuccaro A."/>
            <person name="Lahrmann U."/>
            <person name="Guldener U."/>
            <person name="Langen G."/>
            <person name="Pfiffi S."/>
            <person name="Biedenkopf D."/>
            <person name="Wong P."/>
            <person name="Samans B."/>
            <person name="Grimm C."/>
            <person name="Basiewicz M."/>
            <person name="Murat C."/>
            <person name="Martin F."/>
            <person name="Kogel K.H."/>
        </authorList>
    </citation>
    <scope>NUCLEOTIDE SEQUENCE [LARGE SCALE GENOMIC DNA]</scope>
    <source>
        <strain evidence="9 10">DSM 11827</strain>
    </source>
</reference>
<dbReference type="HOGENOM" id="CLU_315250_0_0_1"/>
<evidence type="ECO:0000256" key="7">
    <source>
        <dbReference type="SAM" id="MobiDB-lite"/>
    </source>
</evidence>
<feature type="compositionally biased region" description="Low complexity" evidence="7">
    <location>
        <begin position="447"/>
        <end position="464"/>
    </location>
</feature>
<evidence type="ECO:0000256" key="6">
    <source>
        <dbReference type="ARBA" id="ARBA00023180"/>
    </source>
</evidence>
<feature type="region of interest" description="Disordered" evidence="7">
    <location>
        <begin position="699"/>
        <end position="730"/>
    </location>
</feature>
<feature type="domain" description="WSC" evidence="8">
    <location>
        <begin position="849"/>
        <end position="952"/>
    </location>
</feature>
<dbReference type="PANTHER" id="PTHR24269:SF16">
    <property type="entry name" value="PROTEIN SLG1"/>
    <property type="match status" value="1"/>
</dbReference>
<keyword evidence="10" id="KW-1185">Reference proteome</keyword>
<dbReference type="Pfam" id="PF01822">
    <property type="entry name" value="WSC"/>
    <property type="match status" value="6"/>
</dbReference>
<comment type="subcellular location">
    <subcellularLocation>
        <location evidence="1">Membrane</location>
        <topology evidence="1">Single-pass membrane protein</topology>
    </subcellularLocation>
</comment>
<dbReference type="AlphaFoldDB" id="G4THU8"/>
<feature type="compositionally biased region" description="Basic residues" evidence="7">
    <location>
        <begin position="15"/>
        <end position="30"/>
    </location>
</feature>
<keyword evidence="3" id="KW-0732">Signal</keyword>
<protein>
    <recommendedName>
        <fullName evidence="8">WSC domain-containing protein</fullName>
    </recommendedName>
</protein>
<keyword evidence="5" id="KW-0472">Membrane</keyword>
<evidence type="ECO:0000256" key="2">
    <source>
        <dbReference type="ARBA" id="ARBA00022692"/>
    </source>
</evidence>
<feature type="domain" description="WSC" evidence="8">
    <location>
        <begin position="242"/>
        <end position="334"/>
    </location>
</feature>
<evidence type="ECO:0000256" key="3">
    <source>
        <dbReference type="ARBA" id="ARBA00022729"/>
    </source>
</evidence>
<accession>G4THU8</accession>
<dbReference type="PROSITE" id="PS51212">
    <property type="entry name" value="WSC"/>
    <property type="match status" value="8"/>
</dbReference>
<feature type="region of interest" description="Disordered" evidence="7">
    <location>
        <begin position="447"/>
        <end position="473"/>
    </location>
</feature>
<name>G4THU8_SERID</name>